<dbReference type="Gene3D" id="3.60.40.10">
    <property type="entry name" value="PPM-type phosphatase domain"/>
    <property type="match status" value="1"/>
</dbReference>
<evidence type="ECO:0000256" key="4">
    <source>
        <dbReference type="ARBA" id="ARBA00013081"/>
    </source>
</evidence>
<keyword evidence="8" id="KW-0904">Protein phosphatase</keyword>
<keyword evidence="6" id="KW-0378">Hydrolase</keyword>
<evidence type="ECO:0000256" key="2">
    <source>
        <dbReference type="ARBA" id="ARBA00001946"/>
    </source>
</evidence>
<dbReference type="Proteomes" id="UP000825729">
    <property type="component" value="Unassembled WGS sequence"/>
</dbReference>
<evidence type="ECO:0000256" key="6">
    <source>
        <dbReference type="ARBA" id="ARBA00022801"/>
    </source>
</evidence>
<evidence type="ECO:0000256" key="5">
    <source>
        <dbReference type="ARBA" id="ARBA00022723"/>
    </source>
</evidence>
<comment type="similarity">
    <text evidence="3">Belongs to the PP2C family.</text>
</comment>
<keyword evidence="7" id="KW-0460">Magnesium</keyword>
<evidence type="ECO:0000256" key="12">
    <source>
        <dbReference type="SAM" id="MobiDB-lite"/>
    </source>
</evidence>
<dbReference type="InterPro" id="IPR015655">
    <property type="entry name" value="PP2C"/>
</dbReference>
<dbReference type="Pfam" id="PF00481">
    <property type="entry name" value="PP2C"/>
    <property type="match status" value="1"/>
</dbReference>
<comment type="catalytic activity">
    <reaction evidence="11">
        <text>O-phospho-L-threonyl-[protein] + H2O = L-threonyl-[protein] + phosphate</text>
        <dbReference type="Rhea" id="RHEA:47004"/>
        <dbReference type="Rhea" id="RHEA-COMP:11060"/>
        <dbReference type="Rhea" id="RHEA-COMP:11605"/>
        <dbReference type="ChEBI" id="CHEBI:15377"/>
        <dbReference type="ChEBI" id="CHEBI:30013"/>
        <dbReference type="ChEBI" id="CHEBI:43474"/>
        <dbReference type="ChEBI" id="CHEBI:61977"/>
        <dbReference type="EC" id="3.1.3.16"/>
    </reaction>
</comment>
<keyword evidence="15" id="KW-1185">Reference proteome</keyword>
<dbReference type="SUPFAM" id="SSF81606">
    <property type="entry name" value="PP2C-like"/>
    <property type="match status" value="1"/>
</dbReference>
<dbReference type="PROSITE" id="PS51746">
    <property type="entry name" value="PPM_2"/>
    <property type="match status" value="1"/>
</dbReference>
<evidence type="ECO:0000313" key="15">
    <source>
        <dbReference type="Proteomes" id="UP000825729"/>
    </source>
</evidence>
<organism evidence="14 15">
    <name type="scientific">Aristolochia fimbriata</name>
    <name type="common">White veined hardy Dutchman's pipe vine</name>
    <dbReference type="NCBI Taxonomy" id="158543"/>
    <lineage>
        <taxon>Eukaryota</taxon>
        <taxon>Viridiplantae</taxon>
        <taxon>Streptophyta</taxon>
        <taxon>Embryophyta</taxon>
        <taxon>Tracheophyta</taxon>
        <taxon>Spermatophyta</taxon>
        <taxon>Magnoliopsida</taxon>
        <taxon>Magnoliidae</taxon>
        <taxon>Piperales</taxon>
        <taxon>Aristolochiaceae</taxon>
        <taxon>Aristolochia</taxon>
    </lineage>
</organism>
<evidence type="ECO:0000256" key="1">
    <source>
        <dbReference type="ARBA" id="ARBA00001936"/>
    </source>
</evidence>
<comment type="cofactor">
    <cofactor evidence="1">
        <name>Mn(2+)</name>
        <dbReference type="ChEBI" id="CHEBI:29035"/>
    </cofactor>
</comment>
<dbReference type="InterPro" id="IPR001932">
    <property type="entry name" value="PPM-type_phosphatase-like_dom"/>
</dbReference>
<comment type="catalytic activity">
    <reaction evidence="10">
        <text>O-phospho-L-seryl-[protein] + H2O = L-seryl-[protein] + phosphate</text>
        <dbReference type="Rhea" id="RHEA:20629"/>
        <dbReference type="Rhea" id="RHEA-COMP:9863"/>
        <dbReference type="Rhea" id="RHEA-COMP:11604"/>
        <dbReference type="ChEBI" id="CHEBI:15377"/>
        <dbReference type="ChEBI" id="CHEBI:29999"/>
        <dbReference type="ChEBI" id="CHEBI:43474"/>
        <dbReference type="ChEBI" id="CHEBI:83421"/>
        <dbReference type="EC" id="3.1.3.16"/>
    </reaction>
</comment>
<evidence type="ECO:0000256" key="8">
    <source>
        <dbReference type="ARBA" id="ARBA00022912"/>
    </source>
</evidence>
<evidence type="ECO:0000256" key="11">
    <source>
        <dbReference type="ARBA" id="ARBA00048336"/>
    </source>
</evidence>
<evidence type="ECO:0000259" key="13">
    <source>
        <dbReference type="PROSITE" id="PS51746"/>
    </source>
</evidence>
<accession>A0AAV7DT12</accession>
<evidence type="ECO:0000313" key="14">
    <source>
        <dbReference type="EMBL" id="KAG9439654.1"/>
    </source>
</evidence>
<dbReference type="PANTHER" id="PTHR47992">
    <property type="entry name" value="PROTEIN PHOSPHATASE"/>
    <property type="match status" value="1"/>
</dbReference>
<dbReference type="EC" id="3.1.3.16" evidence="4"/>
<evidence type="ECO:0000256" key="10">
    <source>
        <dbReference type="ARBA" id="ARBA00047761"/>
    </source>
</evidence>
<name>A0AAV7DT12_ARIFI</name>
<feature type="domain" description="PPM-type phosphatase" evidence="13">
    <location>
        <begin position="178"/>
        <end position="429"/>
    </location>
</feature>
<proteinExistence type="inferred from homology"/>
<dbReference type="EMBL" id="JAINDJ010000008">
    <property type="protein sequence ID" value="KAG9439654.1"/>
    <property type="molecule type" value="Genomic_DNA"/>
</dbReference>
<dbReference type="InterPro" id="IPR036457">
    <property type="entry name" value="PPM-type-like_dom_sf"/>
</dbReference>
<dbReference type="CDD" id="cd00143">
    <property type="entry name" value="PP2Cc"/>
    <property type="match status" value="1"/>
</dbReference>
<dbReference type="GO" id="GO:0046872">
    <property type="term" value="F:metal ion binding"/>
    <property type="evidence" value="ECO:0007669"/>
    <property type="project" value="UniProtKB-KW"/>
</dbReference>
<feature type="compositionally biased region" description="Acidic residues" evidence="12">
    <location>
        <begin position="159"/>
        <end position="171"/>
    </location>
</feature>
<dbReference type="SMART" id="SM00332">
    <property type="entry name" value="PP2Cc"/>
    <property type="match status" value="1"/>
</dbReference>
<evidence type="ECO:0000256" key="7">
    <source>
        <dbReference type="ARBA" id="ARBA00022842"/>
    </source>
</evidence>
<evidence type="ECO:0000256" key="3">
    <source>
        <dbReference type="ARBA" id="ARBA00006702"/>
    </source>
</evidence>
<dbReference type="GO" id="GO:0004722">
    <property type="term" value="F:protein serine/threonine phosphatase activity"/>
    <property type="evidence" value="ECO:0007669"/>
    <property type="project" value="UniProtKB-EC"/>
</dbReference>
<keyword evidence="5" id="KW-0479">Metal-binding</keyword>
<comment type="cofactor">
    <cofactor evidence="2">
        <name>Mg(2+)</name>
        <dbReference type="ChEBI" id="CHEBI:18420"/>
    </cofactor>
</comment>
<dbReference type="FunFam" id="3.60.40.10:FF:000010">
    <property type="entry name" value="Probable protein phosphatase 2C 39"/>
    <property type="match status" value="1"/>
</dbReference>
<evidence type="ECO:0000256" key="9">
    <source>
        <dbReference type="ARBA" id="ARBA00023211"/>
    </source>
</evidence>
<feature type="region of interest" description="Disordered" evidence="12">
    <location>
        <begin position="110"/>
        <end position="171"/>
    </location>
</feature>
<sequence>MKTGKRLALYHIYEQFSERPIFAIFRGRNLLNPVVAAARPRAAAGARTSSLDVMAPAVLGADGAGGTGGQEQNRFQAPESIEEEINLKPIFTRSMQMMKLYGHVASVAGEDDDDKAQKKKKQNPIPSKEGRRKLIIKGLRQPAYASSSTNRSVIHDEKDENQEEEDDEVEEYSGKHFWHGYHLVQGKQGHDMEYYVVAQIRLVDGNHLGLYAIFDGHSGQHVGDYLQSHLFDNILDEPDFWTRPERAMRRAYRETDVEILDGVVGRARRGGSTAVTAIVINGEKLIVANVGDSRAIISRKGVAEQLSVDHEPERERGMVESKGGFVSQKPGRSCVARVDGQLAMTRAFGDEALKQHITSEPDVTTVMIDPETELLLLGSDGLWKVMSNQEAVDSIMGLEDDPQEASEHLIREAVSKKSIDDISCIVLRGSLSLGTLCPPYSMDSAFPNYLLFTVVKVKKIMLLSILRPRKTHENKVTQTVAQVVRVEQEKHNSCEQVLVLHFVTQIYRTGKLFRRIPGIATPVGDITPIGTLPSRHFAISNSNSQSPEDILGLQF</sequence>
<protein>
    <recommendedName>
        <fullName evidence="4">protein-serine/threonine phosphatase</fullName>
        <ecNumber evidence="4">3.1.3.16</ecNumber>
    </recommendedName>
</protein>
<gene>
    <name evidence="14" type="ORF">H6P81_019819</name>
</gene>
<dbReference type="AlphaFoldDB" id="A0AAV7DT12"/>
<keyword evidence="9" id="KW-0464">Manganese</keyword>
<reference evidence="14 15" key="1">
    <citation type="submission" date="2021-07" db="EMBL/GenBank/DDBJ databases">
        <title>The Aristolochia fimbriata genome: insights into angiosperm evolution, floral development and chemical biosynthesis.</title>
        <authorList>
            <person name="Jiao Y."/>
        </authorList>
    </citation>
    <scope>NUCLEOTIDE SEQUENCE [LARGE SCALE GENOMIC DNA]</scope>
    <source>
        <strain evidence="14">IBCAS-2021</strain>
        <tissue evidence="14">Leaf</tissue>
    </source>
</reference>
<comment type="caution">
    <text evidence="14">The sequence shown here is derived from an EMBL/GenBank/DDBJ whole genome shotgun (WGS) entry which is preliminary data.</text>
</comment>